<evidence type="ECO:0000313" key="2">
    <source>
        <dbReference type="EMBL" id="SOB96593.1"/>
    </source>
</evidence>
<feature type="region of interest" description="Disordered" evidence="1">
    <location>
        <begin position="37"/>
        <end position="66"/>
    </location>
</feature>
<sequence>MSKWAFNYDSGEYEDIDRDGFSWTRGEYTYNWDDSEYRREEEEERRRQEEEEENRRQMFDNDNEWW</sequence>
<dbReference type="AlphaFoldDB" id="A0A285RR37"/>
<accession>A0A285RR37</accession>
<feature type="compositionally biased region" description="Basic and acidic residues" evidence="1">
    <location>
        <begin position="37"/>
        <end position="59"/>
    </location>
</feature>
<dbReference type="RefSeq" id="WP_097075768.1">
    <property type="nucleotide sequence ID" value="NZ_OBMR01000003.1"/>
</dbReference>
<evidence type="ECO:0000313" key="3">
    <source>
        <dbReference type="Proteomes" id="UP000219563"/>
    </source>
</evidence>
<protein>
    <submittedName>
        <fullName evidence="2">Uncharacterized protein</fullName>
    </submittedName>
</protein>
<proteinExistence type="predicted"/>
<reference evidence="2 3" key="1">
    <citation type="submission" date="2017-08" db="EMBL/GenBank/DDBJ databases">
        <authorList>
            <person name="de Groot N.N."/>
        </authorList>
    </citation>
    <scope>NUCLEOTIDE SEQUENCE [LARGE SCALE GENOMIC DNA]</scope>
    <source>
        <strain evidence="2 3">DSM 9787</strain>
    </source>
</reference>
<gene>
    <name evidence="2" type="ORF">SAMN02910411_1126</name>
</gene>
<evidence type="ECO:0000256" key="1">
    <source>
        <dbReference type="SAM" id="MobiDB-lite"/>
    </source>
</evidence>
<dbReference type="EMBL" id="OBMR01000003">
    <property type="protein sequence ID" value="SOB96593.1"/>
    <property type="molecule type" value="Genomic_DNA"/>
</dbReference>
<organism evidence="2 3">
    <name type="scientific">Pseudobutyrivibrio ruminis DSM 9787</name>
    <dbReference type="NCBI Taxonomy" id="1123011"/>
    <lineage>
        <taxon>Bacteria</taxon>
        <taxon>Bacillati</taxon>
        <taxon>Bacillota</taxon>
        <taxon>Clostridia</taxon>
        <taxon>Lachnospirales</taxon>
        <taxon>Lachnospiraceae</taxon>
        <taxon>Pseudobutyrivibrio</taxon>
    </lineage>
</organism>
<name>A0A285RR37_9FIRM</name>
<dbReference type="Proteomes" id="UP000219563">
    <property type="component" value="Unassembled WGS sequence"/>
</dbReference>